<dbReference type="InterPro" id="IPR003578">
    <property type="entry name" value="Small_GTPase_Rho"/>
</dbReference>
<dbReference type="GeneID" id="119742159"/>
<dbReference type="EnsemblMetazoa" id="XM_038218201.1">
    <property type="protein sequence ID" value="XP_038074129.1"/>
    <property type="gene ID" value="LOC119742159"/>
</dbReference>
<dbReference type="SMART" id="SM00173">
    <property type="entry name" value="RAS"/>
    <property type="match status" value="1"/>
</dbReference>
<dbReference type="SMART" id="SM00175">
    <property type="entry name" value="RAB"/>
    <property type="match status" value="1"/>
</dbReference>
<dbReference type="Proteomes" id="UP000887568">
    <property type="component" value="Unplaced"/>
</dbReference>
<dbReference type="FunFam" id="3.40.50.300:FF:001179">
    <property type="entry name" value="Rho family GTPase"/>
    <property type="match status" value="1"/>
</dbReference>
<dbReference type="CDD" id="cd00157">
    <property type="entry name" value="Rho"/>
    <property type="match status" value="1"/>
</dbReference>
<comment type="similarity">
    <text evidence="1">Belongs to the small GTPase superfamily. Rho family.</text>
</comment>
<dbReference type="PRINTS" id="PR00449">
    <property type="entry name" value="RASTRNSFRMNG"/>
</dbReference>
<dbReference type="SUPFAM" id="SSF52540">
    <property type="entry name" value="P-loop containing nucleoside triphosphate hydrolases"/>
    <property type="match status" value="1"/>
</dbReference>
<reference evidence="4" key="1">
    <citation type="submission" date="2022-11" db="UniProtKB">
        <authorList>
            <consortium name="EnsemblMetazoa"/>
        </authorList>
    </citation>
    <scope>IDENTIFICATION</scope>
</reference>
<dbReference type="Pfam" id="PF00071">
    <property type="entry name" value="Ras"/>
    <property type="match status" value="1"/>
</dbReference>
<keyword evidence="5" id="KW-1185">Reference proteome</keyword>
<evidence type="ECO:0000313" key="4">
    <source>
        <dbReference type="EnsemblMetazoa" id="XP_038074129.1"/>
    </source>
</evidence>
<accession>A0A914BDJ4</accession>
<dbReference type="InterPro" id="IPR027417">
    <property type="entry name" value="P-loop_NTPase"/>
</dbReference>
<keyword evidence="2" id="KW-0547">Nucleotide-binding</keyword>
<dbReference type="PANTHER" id="PTHR24072">
    <property type="entry name" value="RHO FAMILY GTPASE"/>
    <property type="match status" value="1"/>
</dbReference>
<dbReference type="NCBIfam" id="TIGR00231">
    <property type="entry name" value="small_GTP"/>
    <property type="match status" value="1"/>
</dbReference>
<dbReference type="InterPro" id="IPR005225">
    <property type="entry name" value="Small_GTP-bd"/>
</dbReference>
<sequence>MNSNYKLVVVGDGAVGKTSLLFSYARGRFLTDHIPTVFDTYSVTVSVKNQHQPVQLTIFDTAGQEDYDRLRPLAYPTTDIFLVCFAVDSPESLENVSDTWVPEIRHYCGRHIPFVLVGLKTDLRTNDPGETRKSWRKKGRRVSGDQVTREMGEAAARRLGAVAYKECSALTQDGIKAVFDEALIEVALRRPARRRRCRTRGRSCGIRHSIRKMIYSLA</sequence>
<proteinExistence type="inferred from homology"/>
<evidence type="ECO:0000256" key="2">
    <source>
        <dbReference type="ARBA" id="ARBA00022741"/>
    </source>
</evidence>
<keyword evidence="3" id="KW-0342">GTP-binding</keyword>
<dbReference type="GO" id="GO:0003924">
    <property type="term" value="F:GTPase activity"/>
    <property type="evidence" value="ECO:0007669"/>
    <property type="project" value="InterPro"/>
</dbReference>
<dbReference type="PROSITE" id="PS51421">
    <property type="entry name" value="RAS"/>
    <property type="match status" value="1"/>
</dbReference>
<dbReference type="GO" id="GO:0005525">
    <property type="term" value="F:GTP binding"/>
    <property type="evidence" value="ECO:0007669"/>
    <property type="project" value="UniProtKB-KW"/>
</dbReference>
<evidence type="ECO:0000313" key="5">
    <source>
        <dbReference type="Proteomes" id="UP000887568"/>
    </source>
</evidence>
<dbReference type="AlphaFoldDB" id="A0A914BDJ4"/>
<dbReference type="RefSeq" id="XP_038074129.1">
    <property type="nucleotide sequence ID" value="XM_038218201.1"/>
</dbReference>
<dbReference type="Gene3D" id="3.40.50.300">
    <property type="entry name" value="P-loop containing nucleotide triphosphate hydrolases"/>
    <property type="match status" value="1"/>
</dbReference>
<dbReference type="InterPro" id="IPR001806">
    <property type="entry name" value="Small_GTPase"/>
</dbReference>
<evidence type="ECO:0000256" key="3">
    <source>
        <dbReference type="ARBA" id="ARBA00023134"/>
    </source>
</evidence>
<dbReference type="PROSITE" id="PS51420">
    <property type="entry name" value="RHO"/>
    <property type="match status" value="1"/>
</dbReference>
<dbReference type="PROSITE" id="PS51419">
    <property type="entry name" value="RAB"/>
    <property type="match status" value="1"/>
</dbReference>
<dbReference type="OMA" id="YATERFP"/>
<name>A0A914BDJ4_PATMI</name>
<dbReference type="SMART" id="SM00174">
    <property type="entry name" value="RHO"/>
    <property type="match status" value="1"/>
</dbReference>
<dbReference type="GO" id="GO:0007264">
    <property type="term" value="P:small GTPase-mediated signal transduction"/>
    <property type="evidence" value="ECO:0007669"/>
    <property type="project" value="InterPro"/>
</dbReference>
<organism evidence="4 5">
    <name type="scientific">Patiria miniata</name>
    <name type="common">Bat star</name>
    <name type="synonym">Asterina miniata</name>
    <dbReference type="NCBI Taxonomy" id="46514"/>
    <lineage>
        <taxon>Eukaryota</taxon>
        <taxon>Metazoa</taxon>
        <taxon>Echinodermata</taxon>
        <taxon>Eleutherozoa</taxon>
        <taxon>Asterozoa</taxon>
        <taxon>Asteroidea</taxon>
        <taxon>Valvatacea</taxon>
        <taxon>Valvatida</taxon>
        <taxon>Asterinidae</taxon>
        <taxon>Patiria</taxon>
    </lineage>
</organism>
<dbReference type="OrthoDB" id="8830751at2759"/>
<protein>
    <submittedName>
        <fullName evidence="4">Uncharacterized protein</fullName>
    </submittedName>
</protein>
<evidence type="ECO:0000256" key="1">
    <source>
        <dbReference type="ARBA" id="ARBA00010142"/>
    </source>
</evidence>